<gene>
    <name evidence="2" type="ORF">H1W00_09495</name>
</gene>
<keyword evidence="1" id="KW-0472">Membrane</keyword>
<accession>A0A838XDT7</accession>
<sequence length="190" mass="20728">MSYDAWLAMACVINLILFLRLHSRLGAVAKGRSKDEEFVLCPAGTTLGEQASRELGIDGQESVLLYLSFGCPVCGLAIRQLPRWVELAGDQGLNVAVVAEAEGEAQLISLRSQIHDIAPSVSVHAVADGHPVWAQLNSRQLTPAFIHVRDARVIVSGEYGGRAWQRFARGIVDRARNGESVALDEMERPR</sequence>
<name>A0A838XDT7_9ACTN</name>
<keyword evidence="1" id="KW-0812">Transmembrane</keyword>
<proteinExistence type="predicted"/>
<evidence type="ECO:0008006" key="4">
    <source>
        <dbReference type="Google" id="ProtNLM"/>
    </source>
</evidence>
<evidence type="ECO:0000256" key="1">
    <source>
        <dbReference type="SAM" id="Phobius"/>
    </source>
</evidence>
<reference evidence="2 3" key="1">
    <citation type="submission" date="2020-07" db="EMBL/GenBank/DDBJ databases">
        <title>Draft genome and description of Aeromicrobium phoceense strain Marseille-Q0843 isolated from healthy skin swab.</title>
        <authorList>
            <person name="Boxberger M."/>
            <person name="La Scola B."/>
        </authorList>
    </citation>
    <scope>NUCLEOTIDE SEQUENCE [LARGE SCALE GENOMIC DNA]</scope>
    <source>
        <strain evidence="2 3">Marseille-Q0843</strain>
    </source>
</reference>
<evidence type="ECO:0000313" key="3">
    <source>
        <dbReference type="Proteomes" id="UP000550354"/>
    </source>
</evidence>
<evidence type="ECO:0000313" key="2">
    <source>
        <dbReference type="EMBL" id="MBA4608705.1"/>
    </source>
</evidence>
<dbReference type="RefSeq" id="WP_181755482.1">
    <property type="nucleotide sequence ID" value="NZ_JACEOG010000001.1"/>
</dbReference>
<comment type="caution">
    <text evidence="2">The sequence shown here is derived from an EMBL/GenBank/DDBJ whole genome shotgun (WGS) entry which is preliminary data.</text>
</comment>
<keyword evidence="3" id="KW-1185">Reference proteome</keyword>
<dbReference type="AlphaFoldDB" id="A0A838XDT7"/>
<organism evidence="2 3">
    <name type="scientific">Aeromicrobium phoceense</name>
    <dbReference type="NCBI Taxonomy" id="2754045"/>
    <lineage>
        <taxon>Bacteria</taxon>
        <taxon>Bacillati</taxon>
        <taxon>Actinomycetota</taxon>
        <taxon>Actinomycetes</taxon>
        <taxon>Propionibacteriales</taxon>
        <taxon>Nocardioidaceae</taxon>
        <taxon>Aeromicrobium</taxon>
    </lineage>
</organism>
<dbReference type="Proteomes" id="UP000550354">
    <property type="component" value="Unassembled WGS sequence"/>
</dbReference>
<dbReference type="EMBL" id="JACEOG010000001">
    <property type="protein sequence ID" value="MBA4608705.1"/>
    <property type="molecule type" value="Genomic_DNA"/>
</dbReference>
<protein>
    <recommendedName>
        <fullName evidence="4">Thioredoxin domain-containing protein</fullName>
    </recommendedName>
</protein>
<keyword evidence="1" id="KW-1133">Transmembrane helix</keyword>
<feature type="transmembrane region" description="Helical" evidence="1">
    <location>
        <begin position="6"/>
        <end position="23"/>
    </location>
</feature>